<dbReference type="AlphaFoldDB" id="A0A075G5Q6"/>
<reference evidence="7" key="1">
    <citation type="journal article" date="2014" name="Genome Biol. Evol.">
        <title>Pangenome evidence for extensive interdomain horizontal transfer affecting lineage core and shell genes in uncultured planktonic thaumarchaeota and euryarchaeota.</title>
        <authorList>
            <person name="Deschamps P."/>
            <person name="Zivanovic Y."/>
            <person name="Moreira D."/>
            <person name="Rodriguez-Valera F."/>
            <person name="Lopez-Garcia P."/>
        </authorList>
    </citation>
    <scope>NUCLEOTIDE SEQUENCE</scope>
</reference>
<evidence type="ECO:0000259" key="6">
    <source>
        <dbReference type="Pfam" id="PF26558"/>
    </source>
</evidence>
<evidence type="ECO:0000259" key="5">
    <source>
        <dbReference type="Pfam" id="PF01959"/>
    </source>
</evidence>
<dbReference type="Pfam" id="PF26558">
    <property type="entry name" value="DHQS_2nd"/>
    <property type="match status" value="1"/>
</dbReference>
<evidence type="ECO:0000313" key="7">
    <source>
        <dbReference type="EMBL" id="AIE99335.1"/>
    </source>
</evidence>
<dbReference type="GO" id="GO:0016491">
    <property type="term" value="F:oxidoreductase activity"/>
    <property type="evidence" value="ECO:0007669"/>
    <property type="project" value="UniProtKB-KW"/>
</dbReference>
<dbReference type="InterPro" id="IPR056179">
    <property type="entry name" value="DHQS_C"/>
</dbReference>
<dbReference type="GO" id="GO:0008652">
    <property type="term" value="P:amino acid biosynthetic process"/>
    <property type="evidence" value="ECO:0007669"/>
    <property type="project" value="UniProtKB-KW"/>
</dbReference>
<organism evidence="7">
    <name type="scientific">uncultured marine group II/III euryarchaeote KM3_109_A02</name>
    <dbReference type="NCBI Taxonomy" id="1457849"/>
    <lineage>
        <taxon>Archaea</taxon>
        <taxon>Methanobacteriati</taxon>
        <taxon>Methanobacteriota</taxon>
        <taxon>environmental samples</taxon>
    </lineage>
</organism>
<evidence type="ECO:0000256" key="1">
    <source>
        <dbReference type="ARBA" id="ARBA00022605"/>
    </source>
</evidence>
<dbReference type="Pfam" id="PF01959">
    <property type="entry name" value="DHQS"/>
    <property type="match status" value="1"/>
</dbReference>
<feature type="domain" description="3-dehydroquinate synthase N-terminal" evidence="5">
    <location>
        <begin position="22"/>
        <end position="110"/>
    </location>
</feature>
<dbReference type="GO" id="GO:0003856">
    <property type="term" value="F:3-dehydroquinate synthase activity"/>
    <property type="evidence" value="ECO:0007669"/>
    <property type="project" value="InterPro"/>
</dbReference>
<proteinExistence type="predicted"/>
<dbReference type="PANTHER" id="PTHR33563:SF1">
    <property type="entry name" value="3-DEHYDROQUINATE SYNTHASE"/>
    <property type="match status" value="1"/>
</dbReference>
<keyword evidence="4" id="KW-0057">Aromatic amino acid biosynthesis</keyword>
<feature type="domain" description="3-dehydroquinate synthase C-terminal" evidence="6">
    <location>
        <begin position="142"/>
        <end position="316"/>
    </location>
</feature>
<dbReference type="InterPro" id="IPR002812">
    <property type="entry name" value="DHQS"/>
</dbReference>
<evidence type="ECO:0000256" key="3">
    <source>
        <dbReference type="ARBA" id="ARBA00023027"/>
    </source>
</evidence>
<sequence>MEIWLDASGADSPDIPEGVSRVWSGSSADVAEVALDDHRGQDEALSLIGLVPWILVRCGDWTMIPLENIVAATYGSGTKLASAISREVDLNGAAFSLQHGVDAVLLPPEEGFESLWAAANELASATPDSISESVSNHSLVTASVVSIESGGVGERVCVDLIERLSLGEGLAIGSSASSLCLVHGETLPSEFVPSRPFRVNAGAIHAYVLMADGSTRYLSELEAGDKVAVLSLNGSQRGVVIGRLKVERRPFIILRLSTPLGEGQIMLQQAETVRLVMASGEALPVTHIEEGDQIMALNEASMRHIGKAVSGEVAER</sequence>
<accession>A0A075G5Q6</accession>
<evidence type="ECO:0000256" key="4">
    <source>
        <dbReference type="ARBA" id="ARBA00023141"/>
    </source>
</evidence>
<keyword evidence="3" id="KW-0520">NAD</keyword>
<keyword evidence="1" id="KW-0028">Amino-acid biosynthesis</keyword>
<evidence type="ECO:0000256" key="2">
    <source>
        <dbReference type="ARBA" id="ARBA00023002"/>
    </source>
</evidence>
<dbReference type="InterPro" id="IPR030960">
    <property type="entry name" value="DHQS/DOIS_N"/>
</dbReference>
<protein>
    <submittedName>
        <fullName evidence="7">3-dehydroquinate synthase</fullName>
    </submittedName>
</protein>
<dbReference type="GO" id="GO:0009073">
    <property type="term" value="P:aromatic amino acid family biosynthetic process"/>
    <property type="evidence" value="ECO:0007669"/>
    <property type="project" value="UniProtKB-KW"/>
</dbReference>
<name>A0A075G5Q6_9EURY</name>
<keyword evidence="2" id="KW-0560">Oxidoreductase</keyword>
<dbReference type="EMBL" id="KF900560">
    <property type="protein sequence ID" value="AIE99335.1"/>
    <property type="molecule type" value="Genomic_DNA"/>
</dbReference>
<dbReference type="PANTHER" id="PTHR33563">
    <property type="match status" value="1"/>
</dbReference>